<dbReference type="GO" id="GO:0003824">
    <property type="term" value="F:catalytic activity"/>
    <property type="evidence" value="ECO:0007669"/>
    <property type="project" value="InterPro"/>
</dbReference>
<dbReference type="EMBL" id="JAKOGI010003322">
    <property type="protein sequence ID" value="KAJ8420595.1"/>
    <property type="molecule type" value="Genomic_DNA"/>
</dbReference>
<dbReference type="PANTHER" id="PTHR35218">
    <property type="entry name" value="RNASE H DOMAIN-CONTAINING PROTEIN"/>
    <property type="match status" value="1"/>
</dbReference>
<keyword evidence="4" id="KW-1185">Reference proteome</keyword>
<evidence type="ECO:0000313" key="4">
    <source>
        <dbReference type="Proteomes" id="UP001153076"/>
    </source>
</evidence>
<sequence length="229" mass="26750">MHKRNILALKHILVGQERNKFVTKSLLTDAFGLRPKAFKGGIWLLWKMEEIGVEVIYSHPQRHDPWLFTGIYASAHAQPHEQLWIQLHQFVAQCNRPWLVAGDFNETVHLSERNHGGIEMIRRWDKFNYWIKNCGIVDLGFTGTKFTCSRGRSWEAMKQARLDRALCNMAWRTRFPDESYNRTQEGNHFVSRRLGQHIKSLNILAQTVAKPWHSQHEITKLGHVSSTVE</sequence>
<dbReference type="Pfam" id="PF03372">
    <property type="entry name" value="Exo_endo_phos"/>
    <property type="match status" value="1"/>
</dbReference>
<proteinExistence type="predicted"/>
<reference evidence="2" key="1">
    <citation type="submission" date="2022-04" db="EMBL/GenBank/DDBJ databases">
        <title>Carnegiea gigantea Genome sequencing and assembly v2.</title>
        <authorList>
            <person name="Copetti D."/>
            <person name="Sanderson M.J."/>
            <person name="Burquez A."/>
            <person name="Wojciechowski M.F."/>
        </authorList>
    </citation>
    <scope>NUCLEOTIDE SEQUENCE</scope>
    <source>
        <strain evidence="2">SGP5-SGP5p</strain>
        <tissue evidence="2">Aerial part</tissue>
    </source>
</reference>
<organism evidence="2 4">
    <name type="scientific">Carnegiea gigantea</name>
    <dbReference type="NCBI Taxonomy" id="171969"/>
    <lineage>
        <taxon>Eukaryota</taxon>
        <taxon>Viridiplantae</taxon>
        <taxon>Streptophyta</taxon>
        <taxon>Embryophyta</taxon>
        <taxon>Tracheophyta</taxon>
        <taxon>Spermatophyta</taxon>
        <taxon>Magnoliopsida</taxon>
        <taxon>eudicotyledons</taxon>
        <taxon>Gunneridae</taxon>
        <taxon>Pentapetalae</taxon>
        <taxon>Caryophyllales</taxon>
        <taxon>Cactineae</taxon>
        <taxon>Cactaceae</taxon>
        <taxon>Cactoideae</taxon>
        <taxon>Echinocereeae</taxon>
        <taxon>Carnegiea</taxon>
    </lineage>
</organism>
<name>A0A9Q1GHC0_9CARY</name>
<comment type="caution">
    <text evidence="2">The sequence shown here is derived from an EMBL/GenBank/DDBJ whole genome shotgun (WGS) entry which is preliminary data.</text>
</comment>
<dbReference type="InterPro" id="IPR005135">
    <property type="entry name" value="Endo/exonuclease/phosphatase"/>
</dbReference>
<evidence type="ECO:0000313" key="3">
    <source>
        <dbReference type="EMBL" id="KAJ8438450.1"/>
    </source>
</evidence>
<evidence type="ECO:0000313" key="2">
    <source>
        <dbReference type="EMBL" id="KAJ8420595.1"/>
    </source>
</evidence>
<evidence type="ECO:0000259" key="1">
    <source>
        <dbReference type="Pfam" id="PF03372"/>
    </source>
</evidence>
<dbReference type="Proteomes" id="UP001153076">
    <property type="component" value="Unassembled WGS sequence"/>
</dbReference>
<accession>A0A9Q1GHC0</accession>
<dbReference type="AlphaFoldDB" id="A0A9Q1GHC0"/>
<dbReference type="SUPFAM" id="SSF56219">
    <property type="entry name" value="DNase I-like"/>
    <property type="match status" value="1"/>
</dbReference>
<dbReference type="InterPro" id="IPR036691">
    <property type="entry name" value="Endo/exonu/phosph_ase_sf"/>
</dbReference>
<dbReference type="PANTHER" id="PTHR35218:SF9">
    <property type="entry name" value="ENDONUCLEASE_EXONUCLEASE_PHOSPHATASE DOMAIN-CONTAINING PROTEIN"/>
    <property type="match status" value="1"/>
</dbReference>
<protein>
    <recommendedName>
        <fullName evidence="1">Endonuclease/exonuclease/phosphatase domain-containing protein</fullName>
    </recommendedName>
</protein>
<dbReference type="OrthoDB" id="851009at2759"/>
<dbReference type="Gene3D" id="3.60.10.10">
    <property type="entry name" value="Endonuclease/exonuclease/phosphatase"/>
    <property type="match status" value="1"/>
</dbReference>
<dbReference type="EMBL" id="JAKOGI010000253">
    <property type="protein sequence ID" value="KAJ8438450.1"/>
    <property type="molecule type" value="Genomic_DNA"/>
</dbReference>
<feature type="domain" description="Endonuclease/exonuclease/phosphatase" evidence="1">
    <location>
        <begin position="33"/>
        <end position="174"/>
    </location>
</feature>
<gene>
    <name evidence="3" type="ORF">Cgig2_027130</name>
    <name evidence="2" type="ORF">Cgig2_032771</name>
</gene>